<dbReference type="AlphaFoldDB" id="A0A4S2KTC9"/>
<evidence type="ECO:0000313" key="2">
    <source>
        <dbReference type="Proteomes" id="UP000310200"/>
    </source>
</evidence>
<comment type="caution">
    <text evidence="1">The sequence shown here is derived from an EMBL/GenBank/DDBJ whole genome shotgun (WGS) entry which is preliminary data.</text>
</comment>
<reference evidence="1 2" key="1">
    <citation type="journal article" date="2019" name="Philos. Trans. R. Soc. Lond., B, Biol. Sci.">
        <title>Ant behaviour and brain gene expression of defending hosts depend on the ecological success of the intruding social parasite.</title>
        <authorList>
            <person name="Kaur R."/>
            <person name="Stoldt M."/>
            <person name="Jongepier E."/>
            <person name="Feldmeyer B."/>
            <person name="Menzel F."/>
            <person name="Bornberg-Bauer E."/>
            <person name="Foitzik S."/>
        </authorList>
    </citation>
    <scope>NUCLEOTIDE SEQUENCE [LARGE SCALE GENOMIC DNA]</scope>
    <source>
        <tissue evidence="1">Whole body</tissue>
    </source>
</reference>
<dbReference type="STRING" id="300112.A0A4S2KTC9"/>
<organism evidence="1 2">
    <name type="scientific">Temnothorax longispinosus</name>
    <dbReference type="NCBI Taxonomy" id="300112"/>
    <lineage>
        <taxon>Eukaryota</taxon>
        <taxon>Metazoa</taxon>
        <taxon>Ecdysozoa</taxon>
        <taxon>Arthropoda</taxon>
        <taxon>Hexapoda</taxon>
        <taxon>Insecta</taxon>
        <taxon>Pterygota</taxon>
        <taxon>Neoptera</taxon>
        <taxon>Endopterygota</taxon>
        <taxon>Hymenoptera</taxon>
        <taxon>Apocrita</taxon>
        <taxon>Aculeata</taxon>
        <taxon>Formicoidea</taxon>
        <taxon>Formicidae</taxon>
        <taxon>Myrmicinae</taxon>
        <taxon>Temnothorax</taxon>
    </lineage>
</organism>
<sequence>MYFFILKHKLFRPIPFGKAVLEVDGKKIDQSVAVGRYLAKQCGLAGKNDWESLEIDATVDTIHELRATRDKNIEFV</sequence>
<dbReference type="EMBL" id="QBLH01001083">
    <property type="protein sequence ID" value="TGZ53215.1"/>
    <property type="molecule type" value="Genomic_DNA"/>
</dbReference>
<protein>
    <submittedName>
        <fullName evidence="1">Glutathione S-transferase</fullName>
    </submittedName>
</protein>
<dbReference type="GO" id="GO:0016740">
    <property type="term" value="F:transferase activity"/>
    <property type="evidence" value="ECO:0007669"/>
    <property type="project" value="UniProtKB-KW"/>
</dbReference>
<name>A0A4S2KTC9_9HYME</name>
<keyword evidence="2" id="KW-1185">Reference proteome</keyword>
<gene>
    <name evidence="1" type="ORF">DBV15_01568</name>
</gene>
<keyword evidence="1" id="KW-0808">Transferase</keyword>
<dbReference type="Proteomes" id="UP000310200">
    <property type="component" value="Unassembled WGS sequence"/>
</dbReference>
<evidence type="ECO:0000313" key="1">
    <source>
        <dbReference type="EMBL" id="TGZ53215.1"/>
    </source>
</evidence>
<proteinExistence type="predicted"/>
<accession>A0A4S2KTC9</accession>
<dbReference type="Gene3D" id="1.20.1050.130">
    <property type="match status" value="1"/>
</dbReference>